<name>A0ABQ0LCR0_MYCCL</name>
<feature type="region of interest" description="Disordered" evidence="1">
    <location>
        <begin position="1"/>
        <end position="23"/>
    </location>
</feature>
<proteinExistence type="predicted"/>
<evidence type="ECO:0000313" key="3">
    <source>
        <dbReference type="Proteomes" id="UP000815677"/>
    </source>
</evidence>
<accession>A0ABQ0LCR0</accession>
<dbReference type="EMBL" id="DF844937">
    <property type="protein sequence ID" value="GAT48777.1"/>
    <property type="molecule type" value="Genomic_DNA"/>
</dbReference>
<sequence>MSSASSSTTSLISGSSSSSTSTSTKDYAAAFANLQSSFGYGGMAPRVVPKKPKFVQPLPYDAHVAPAAIGSGAHAQAPAAKNFQGPKVSRWVSKRNKQHLSLSGCAHVPPPPNGERVWPWRLLNRPCCSLTICNL</sequence>
<evidence type="ECO:0000313" key="2">
    <source>
        <dbReference type="EMBL" id="GAT48777.1"/>
    </source>
</evidence>
<evidence type="ECO:0000256" key="1">
    <source>
        <dbReference type="SAM" id="MobiDB-lite"/>
    </source>
</evidence>
<keyword evidence="3" id="KW-1185">Reference proteome</keyword>
<protein>
    <submittedName>
        <fullName evidence="2">Uncharacterized protein</fullName>
    </submittedName>
</protein>
<organism evidence="2 3">
    <name type="scientific">Mycena chlorophos</name>
    <name type="common">Agaric fungus</name>
    <name type="synonym">Agaricus chlorophos</name>
    <dbReference type="NCBI Taxonomy" id="658473"/>
    <lineage>
        <taxon>Eukaryota</taxon>
        <taxon>Fungi</taxon>
        <taxon>Dikarya</taxon>
        <taxon>Basidiomycota</taxon>
        <taxon>Agaricomycotina</taxon>
        <taxon>Agaricomycetes</taxon>
        <taxon>Agaricomycetidae</taxon>
        <taxon>Agaricales</taxon>
        <taxon>Marasmiineae</taxon>
        <taxon>Mycenaceae</taxon>
        <taxon>Mycena</taxon>
    </lineage>
</organism>
<gene>
    <name evidence="2" type="ORF">MCHLO_06154</name>
</gene>
<reference evidence="2" key="1">
    <citation type="submission" date="2014-09" db="EMBL/GenBank/DDBJ databases">
        <title>Genome sequence of the luminous mushroom Mycena chlorophos for searching fungal bioluminescence genes.</title>
        <authorList>
            <person name="Tanaka Y."/>
            <person name="Kasuga D."/>
            <person name="Oba Y."/>
            <person name="Hase S."/>
            <person name="Sato K."/>
            <person name="Oba Y."/>
            <person name="Sakakibara Y."/>
        </authorList>
    </citation>
    <scope>NUCLEOTIDE SEQUENCE</scope>
</reference>
<dbReference type="Proteomes" id="UP000815677">
    <property type="component" value="Unassembled WGS sequence"/>
</dbReference>